<organism evidence="21 22">
    <name type="scientific">Phaeospirillum tilakii</name>
    <dbReference type="NCBI Taxonomy" id="741673"/>
    <lineage>
        <taxon>Bacteria</taxon>
        <taxon>Pseudomonadati</taxon>
        <taxon>Pseudomonadota</taxon>
        <taxon>Alphaproteobacteria</taxon>
        <taxon>Rhodospirillales</taxon>
        <taxon>Rhodospirillaceae</taxon>
        <taxon>Phaeospirillum</taxon>
    </lineage>
</organism>
<evidence type="ECO:0000256" key="20">
    <source>
        <dbReference type="SAM" id="SignalP"/>
    </source>
</evidence>
<feature type="transmembrane region" description="Helical" evidence="19">
    <location>
        <begin position="98"/>
        <end position="116"/>
    </location>
</feature>
<evidence type="ECO:0000256" key="15">
    <source>
        <dbReference type="ARBA" id="ARBA00023136"/>
    </source>
</evidence>
<evidence type="ECO:0000256" key="18">
    <source>
        <dbReference type="RuleBase" id="RU003938"/>
    </source>
</evidence>
<reference evidence="22" key="1">
    <citation type="journal article" date="2019" name="Int. J. Syst. Evol. Microbiol.">
        <title>The Global Catalogue of Microorganisms (GCM) 10K type strain sequencing project: providing services to taxonomists for standard genome sequencing and annotation.</title>
        <authorList>
            <consortium name="The Broad Institute Genomics Platform"/>
            <consortium name="The Broad Institute Genome Sequencing Center for Infectious Disease"/>
            <person name="Wu L."/>
            <person name="Ma J."/>
        </authorList>
    </citation>
    <scope>NUCLEOTIDE SEQUENCE [LARGE SCALE GENOMIC DNA]</scope>
    <source>
        <strain evidence="22">KCTC 15012</strain>
    </source>
</reference>
<dbReference type="EC" id="2.7.7.41" evidence="6 18"/>
<protein>
    <recommendedName>
        <fullName evidence="7 18">Phosphatidate cytidylyltransferase</fullName>
        <ecNumber evidence="6 18">2.7.7.41</ecNumber>
    </recommendedName>
</protein>
<dbReference type="Pfam" id="PF01148">
    <property type="entry name" value="CTP_transf_1"/>
    <property type="match status" value="1"/>
</dbReference>
<evidence type="ECO:0000256" key="1">
    <source>
        <dbReference type="ARBA" id="ARBA00001698"/>
    </source>
</evidence>
<name>A0ABW5C619_9PROT</name>
<proteinExistence type="inferred from homology"/>
<accession>A0ABW5C619</accession>
<evidence type="ECO:0000256" key="19">
    <source>
        <dbReference type="SAM" id="Phobius"/>
    </source>
</evidence>
<evidence type="ECO:0000256" key="12">
    <source>
        <dbReference type="ARBA" id="ARBA00022695"/>
    </source>
</evidence>
<comment type="pathway">
    <text evidence="3 18">Phospholipid metabolism; CDP-diacylglycerol biosynthesis; CDP-diacylglycerol from sn-glycerol 3-phosphate: step 3/3.</text>
</comment>
<dbReference type="PROSITE" id="PS01315">
    <property type="entry name" value="CDS"/>
    <property type="match status" value="1"/>
</dbReference>
<evidence type="ECO:0000256" key="17">
    <source>
        <dbReference type="ARBA" id="ARBA00023264"/>
    </source>
</evidence>
<keyword evidence="11 18" id="KW-0812">Transmembrane</keyword>
<keyword evidence="15 19" id="KW-0472">Membrane</keyword>
<feature type="transmembrane region" description="Helical" evidence="19">
    <location>
        <begin position="240"/>
        <end position="259"/>
    </location>
</feature>
<keyword evidence="22" id="KW-1185">Reference proteome</keyword>
<evidence type="ECO:0000256" key="9">
    <source>
        <dbReference type="ARBA" id="ARBA00022516"/>
    </source>
</evidence>
<evidence type="ECO:0000256" key="2">
    <source>
        <dbReference type="ARBA" id="ARBA00004651"/>
    </source>
</evidence>
<keyword evidence="9" id="KW-0444">Lipid biosynthesis</keyword>
<dbReference type="Proteomes" id="UP001597296">
    <property type="component" value="Unassembled WGS sequence"/>
</dbReference>
<comment type="catalytic activity">
    <reaction evidence="1 18">
        <text>a 1,2-diacyl-sn-glycero-3-phosphate + CTP + H(+) = a CDP-1,2-diacyl-sn-glycerol + diphosphate</text>
        <dbReference type="Rhea" id="RHEA:16229"/>
        <dbReference type="ChEBI" id="CHEBI:15378"/>
        <dbReference type="ChEBI" id="CHEBI:33019"/>
        <dbReference type="ChEBI" id="CHEBI:37563"/>
        <dbReference type="ChEBI" id="CHEBI:58332"/>
        <dbReference type="ChEBI" id="CHEBI:58608"/>
        <dbReference type="EC" id="2.7.7.41"/>
    </reaction>
</comment>
<evidence type="ECO:0000256" key="7">
    <source>
        <dbReference type="ARBA" id="ARBA00019373"/>
    </source>
</evidence>
<keyword evidence="17" id="KW-1208">Phospholipid metabolism</keyword>
<keyword evidence="13 19" id="KW-1133">Transmembrane helix</keyword>
<keyword evidence="10 18" id="KW-0808">Transferase</keyword>
<evidence type="ECO:0000256" key="3">
    <source>
        <dbReference type="ARBA" id="ARBA00005119"/>
    </source>
</evidence>
<evidence type="ECO:0000256" key="8">
    <source>
        <dbReference type="ARBA" id="ARBA00022475"/>
    </source>
</evidence>
<feature type="transmembrane region" description="Helical" evidence="19">
    <location>
        <begin position="74"/>
        <end position="91"/>
    </location>
</feature>
<comment type="similarity">
    <text evidence="5 18">Belongs to the CDS family.</text>
</comment>
<comment type="pathway">
    <text evidence="4">Lipid metabolism.</text>
</comment>
<evidence type="ECO:0000256" key="6">
    <source>
        <dbReference type="ARBA" id="ARBA00012487"/>
    </source>
</evidence>
<evidence type="ECO:0000256" key="5">
    <source>
        <dbReference type="ARBA" id="ARBA00010185"/>
    </source>
</evidence>
<dbReference type="PANTHER" id="PTHR46382">
    <property type="entry name" value="PHOSPHATIDATE CYTIDYLYLTRANSFERASE"/>
    <property type="match status" value="1"/>
</dbReference>
<evidence type="ECO:0000313" key="21">
    <source>
        <dbReference type="EMBL" id="MFD2232327.1"/>
    </source>
</evidence>
<evidence type="ECO:0000256" key="14">
    <source>
        <dbReference type="ARBA" id="ARBA00023098"/>
    </source>
</evidence>
<keyword evidence="12 18" id="KW-0548">Nucleotidyltransferase</keyword>
<keyword evidence="8" id="KW-1003">Cell membrane</keyword>
<evidence type="ECO:0000313" key="22">
    <source>
        <dbReference type="Proteomes" id="UP001597296"/>
    </source>
</evidence>
<keyword evidence="20" id="KW-0732">Signal</keyword>
<feature type="transmembrane region" description="Helical" evidence="19">
    <location>
        <begin position="166"/>
        <end position="184"/>
    </location>
</feature>
<evidence type="ECO:0000256" key="10">
    <source>
        <dbReference type="ARBA" id="ARBA00022679"/>
    </source>
</evidence>
<gene>
    <name evidence="21" type="ORF">ACFSNB_00765</name>
</gene>
<feature type="chain" id="PRO_5046558734" description="Phosphatidate cytidylyltransferase" evidence="20">
    <location>
        <begin position="20"/>
        <end position="262"/>
    </location>
</feature>
<keyword evidence="16" id="KW-0594">Phospholipid biosynthesis</keyword>
<dbReference type="RefSeq" id="WP_377313547.1">
    <property type="nucleotide sequence ID" value="NZ_JBHUIY010000001.1"/>
</dbReference>
<evidence type="ECO:0000256" key="16">
    <source>
        <dbReference type="ARBA" id="ARBA00023209"/>
    </source>
</evidence>
<comment type="subcellular location">
    <subcellularLocation>
        <location evidence="2">Cell membrane</location>
        <topology evidence="2">Multi-pass membrane protein</topology>
    </subcellularLocation>
</comment>
<sequence length="262" mass="26865">MLKTRTLSALVLAPPALLAAWAGGYPFALLAAVASALMCWEWHRIACGGFGTAGKLSAVFCAVAALWTVHDPDSALVMVGVASLLSFLLVCPVHGRRLWSGLGALYVGLPTVALVWLRGEPVHGAATVWWLLLAVWATDIGAYAAGRTFGGPLLMPRVSPKKTWSGLLGGMGCAALAGAGVAWAEGVAGLPWVALASAGLAVVAQAGDLFESWVKRRWGVKDSSGIIPGHGGVLDRVDGLLAAAAAVALLALLTGRAVLSWS</sequence>
<evidence type="ECO:0000256" key="11">
    <source>
        <dbReference type="ARBA" id="ARBA00022692"/>
    </source>
</evidence>
<dbReference type="InterPro" id="IPR000374">
    <property type="entry name" value="PC_trans"/>
</dbReference>
<comment type="caution">
    <text evidence="21">The sequence shown here is derived from an EMBL/GenBank/DDBJ whole genome shotgun (WGS) entry which is preliminary data.</text>
</comment>
<feature type="transmembrane region" description="Helical" evidence="19">
    <location>
        <begin position="128"/>
        <end position="145"/>
    </location>
</feature>
<dbReference type="EMBL" id="JBHUIY010000001">
    <property type="protein sequence ID" value="MFD2232327.1"/>
    <property type="molecule type" value="Genomic_DNA"/>
</dbReference>
<keyword evidence="14" id="KW-0443">Lipid metabolism</keyword>
<feature type="signal peptide" evidence="20">
    <location>
        <begin position="1"/>
        <end position="19"/>
    </location>
</feature>
<dbReference type="GO" id="GO:0016779">
    <property type="term" value="F:nucleotidyltransferase activity"/>
    <property type="evidence" value="ECO:0007669"/>
    <property type="project" value="UniProtKB-KW"/>
</dbReference>
<evidence type="ECO:0000256" key="13">
    <source>
        <dbReference type="ARBA" id="ARBA00022989"/>
    </source>
</evidence>
<dbReference type="PANTHER" id="PTHR46382:SF1">
    <property type="entry name" value="PHOSPHATIDATE CYTIDYLYLTRANSFERASE"/>
    <property type="match status" value="1"/>
</dbReference>
<evidence type="ECO:0000256" key="4">
    <source>
        <dbReference type="ARBA" id="ARBA00005189"/>
    </source>
</evidence>